<dbReference type="InterPro" id="IPR004014">
    <property type="entry name" value="ATPase_P-typ_cation-transptr_N"/>
</dbReference>
<dbReference type="InterPro" id="IPR059000">
    <property type="entry name" value="ATPase_P-type_domA"/>
</dbReference>
<feature type="region of interest" description="Disordered" evidence="3">
    <location>
        <begin position="1"/>
        <end position="22"/>
    </location>
</feature>
<feature type="domain" description="Cation-transporting P-type ATPase N-terminal" evidence="5">
    <location>
        <begin position="207"/>
        <end position="281"/>
    </location>
</feature>
<keyword evidence="4" id="KW-1133">Transmembrane helix</keyword>
<evidence type="ECO:0000313" key="6">
    <source>
        <dbReference type="Proteomes" id="UP000887565"/>
    </source>
</evidence>
<feature type="transmembrane region" description="Helical" evidence="4">
    <location>
        <begin position="482"/>
        <end position="501"/>
    </location>
</feature>
<evidence type="ECO:0000256" key="1">
    <source>
        <dbReference type="ARBA" id="ARBA00004651"/>
    </source>
</evidence>
<keyword evidence="6" id="KW-1185">Reference proteome</keyword>
<dbReference type="GO" id="GO:0030007">
    <property type="term" value="P:intracellular potassium ion homeostasis"/>
    <property type="evidence" value="ECO:0007669"/>
    <property type="project" value="TreeGrafter"/>
</dbReference>
<dbReference type="WBParaSite" id="nRc.2.0.1.t16380-RA">
    <property type="protein sequence ID" value="nRc.2.0.1.t16380-RA"/>
    <property type="gene ID" value="nRc.2.0.1.g16380"/>
</dbReference>
<dbReference type="AlphaFoldDB" id="A0A915IR89"/>
<dbReference type="GO" id="GO:1990573">
    <property type="term" value="P:potassium ion import across plasma membrane"/>
    <property type="evidence" value="ECO:0007669"/>
    <property type="project" value="TreeGrafter"/>
</dbReference>
<evidence type="ECO:0000256" key="2">
    <source>
        <dbReference type="ARBA" id="ARBA00022475"/>
    </source>
</evidence>
<dbReference type="GO" id="GO:1902600">
    <property type="term" value="P:proton transmembrane transport"/>
    <property type="evidence" value="ECO:0007669"/>
    <property type="project" value="TreeGrafter"/>
</dbReference>
<dbReference type="SUPFAM" id="SSF81665">
    <property type="entry name" value="Calcium ATPase, transmembrane domain M"/>
    <property type="match status" value="1"/>
</dbReference>
<dbReference type="Proteomes" id="UP000887565">
    <property type="component" value="Unplaced"/>
</dbReference>
<dbReference type="InterPro" id="IPR023298">
    <property type="entry name" value="ATPase_P-typ_TM_dom_sf"/>
</dbReference>
<feature type="transmembrane region" description="Helical" evidence="4">
    <location>
        <begin position="453"/>
        <end position="476"/>
    </location>
</feature>
<proteinExistence type="predicted"/>
<evidence type="ECO:0000256" key="3">
    <source>
        <dbReference type="SAM" id="MobiDB-lite"/>
    </source>
</evidence>
<dbReference type="SMART" id="SM00831">
    <property type="entry name" value="Cation_ATPase_N"/>
    <property type="match status" value="1"/>
</dbReference>
<name>A0A915IR89_ROMCU</name>
<feature type="transmembrane region" description="Helical" evidence="4">
    <location>
        <begin position="254"/>
        <end position="280"/>
    </location>
</feature>
<dbReference type="Pfam" id="PF00122">
    <property type="entry name" value="E1-E2_ATPase"/>
    <property type="match status" value="1"/>
</dbReference>
<sequence length="503" mass="55854">MEQGTSKGSDMLSIGSPKLDKSSKMRDVSVPVAYQVIKAEVQNLLDKMTNAELRDVIESATKIRDSALLLQREAERERQMGKIMLPIIGGEITEDDEGAQYSATGMDANRLLNELTIRRQSEMNIINAISAMPHLKSIPEEQEMPRKVSIIMPKSMNEMEKGIQELEADHITQPRKLSLKAFVRQMTSSGEEKKPTDIDLVADAMRPDHLMPMEELEKKFSTSIEQGLSTRQAFIHEQRDGLNILKPQKTTPLWVEYIISLFSGFGSILWVAVVLCVLAFWPLGNPPDPYNLILGVVILIVIFVQGTFAFVQQRKAVNLIQNFLQLMPTSCNVLRDSSWTMLPAQNLVVGDILRLKEGDKLPADVRIFNVNEAKIEKSSLTGESEPLSLSSTPTDVNIYETQNMALFGTSLIEGTAVGMVVNTGDRTVMGKIAQMTSSTQSVQTSLQREINHFMIIIGSMAVVTCLIVLLGFFFGIRKAHPNFLNVSIMVTNCIAITVALLPD</sequence>
<reference evidence="7" key="1">
    <citation type="submission" date="2022-11" db="UniProtKB">
        <authorList>
            <consortium name="WormBaseParasite"/>
        </authorList>
    </citation>
    <scope>IDENTIFICATION</scope>
</reference>
<keyword evidence="4" id="KW-0812">Transmembrane</keyword>
<accession>A0A915IR89</accession>
<dbReference type="GO" id="GO:0036376">
    <property type="term" value="P:sodium ion export across plasma membrane"/>
    <property type="evidence" value="ECO:0007669"/>
    <property type="project" value="TreeGrafter"/>
</dbReference>
<dbReference type="GO" id="GO:0005886">
    <property type="term" value="C:plasma membrane"/>
    <property type="evidence" value="ECO:0007669"/>
    <property type="project" value="UniProtKB-SubCell"/>
</dbReference>
<dbReference type="InterPro" id="IPR008250">
    <property type="entry name" value="ATPase_P-typ_transduc_dom_A_sf"/>
</dbReference>
<dbReference type="GO" id="GO:0006883">
    <property type="term" value="P:intracellular sodium ion homeostasis"/>
    <property type="evidence" value="ECO:0007669"/>
    <property type="project" value="TreeGrafter"/>
</dbReference>
<dbReference type="PANTHER" id="PTHR43294:SF21">
    <property type="entry name" value="CATION TRANSPORTING ATPASE"/>
    <property type="match status" value="1"/>
</dbReference>
<keyword evidence="2" id="KW-1003">Cell membrane</keyword>
<dbReference type="InterPro" id="IPR050510">
    <property type="entry name" value="Cation_transp_ATPase_P-type"/>
</dbReference>
<dbReference type="Gene3D" id="2.70.150.10">
    <property type="entry name" value="Calcium-transporting ATPase, cytoplasmic transduction domain A"/>
    <property type="match status" value="1"/>
</dbReference>
<dbReference type="GO" id="GO:0005391">
    <property type="term" value="F:P-type sodium:potassium-exchanging transporter activity"/>
    <property type="evidence" value="ECO:0007669"/>
    <property type="project" value="TreeGrafter"/>
</dbReference>
<comment type="subcellular location">
    <subcellularLocation>
        <location evidence="1">Cell membrane</location>
        <topology evidence="1">Multi-pass membrane protein</topology>
    </subcellularLocation>
</comment>
<dbReference type="PANTHER" id="PTHR43294">
    <property type="entry name" value="SODIUM/POTASSIUM-TRANSPORTING ATPASE SUBUNIT ALPHA"/>
    <property type="match status" value="1"/>
</dbReference>
<dbReference type="Pfam" id="PF00690">
    <property type="entry name" value="Cation_ATPase_N"/>
    <property type="match status" value="1"/>
</dbReference>
<evidence type="ECO:0000256" key="4">
    <source>
        <dbReference type="SAM" id="Phobius"/>
    </source>
</evidence>
<dbReference type="SUPFAM" id="SSF81653">
    <property type="entry name" value="Calcium ATPase, transduction domain A"/>
    <property type="match status" value="1"/>
</dbReference>
<evidence type="ECO:0000259" key="5">
    <source>
        <dbReference type="SMART" id="SM00831"/>
    </source>
</evidence>
<protein>
    <submittedName>
        <fullName evidence="7">Cation-transporting P-type ATPase N-terminal domain-containing protein</fullName>
    </submittedName>
</protein>
<feature type="transmembrane region" description="Helical" evidence="4">
    <location>
        <begin position="292"/>
        <end position="311"/>
    </location>
</feature>
<organism evidence="6 7">
    <name type="scientific">Romanomermis culicivorax</name>
    <name type="common">Nematode worm</name>
    <dbReference type="NCBI Taxonomy" id="13658"/>
    <lineage>
        <taxon>Eukaryota</taxon>
        <taxon>Metazoa</taxon>
        <taxon>Ecdysozoa</taxon>
        <taxon>Nematoda</taxon>
        <taxon>Enoplea</taxon>
        <taxon>Dorylaimia</taxon>
        <taxon>Mermithida</taxon>
        <taxon>Mermithoidea</taxon>
        <taxon>Mermithidae</taxon>
        <taxon>Romanomermis</taxon>
    </lineage>
</organism>
<evidence type="ECO:0000313" key="7">
    <source>
        <dbReference type="WBParaSite" id="nRc.2.0.1.t16380-RA"/>
    </source>
</evidence>
<keyword evidence="4" id="KW-0472">Membrane</keyword>